<accession>A0A134A161</accession>
<comment type="caution">
    <text evidence="1">The sequence shown here is derived from an EMBL/GenBank/DDBJ whole genome shotgun (WGS) entry which is preliminary data.</text>
</comment>
<protein>
    <submittedName>
        <fullName evidence="1">Uncharacterized protein</fullName>
    </submittedName>
</protein>
<dbReference type="STRING" id="157687.HMPREF3180_01785"/>
<name>A0A134A161_9FUSO</name>
<sequence length="192" mass="23102">MKNRDYIEGFIEGISMCWNNGMKVFPEYTAIYIDTFFIDNDKNNDLNEIIKKKLLQYYESSSSEKKDDNTRKKLEKLNIVFKKNRKYEKLIKQNETKTGYDRISEFIKLQTEFTVEEIIENLENKADKKEQYWNVKCFFNHITHWFGEPVNFYAAIKKYEAILSEFYAYNVFSAGIIRYKEHLLMIVYGSDE</sequence>
<keyword evidence="2" id="KW-1185">Reference proteome</keyword>
<dbReference type="EMBL" id="LSDD01000133">
    <property type="protein sequence ID" value="KXB61415.1"/>
    <property type="molecule type" value="Genomic_DNA"/>
</dbReference>
<gene>
    <name evidence="1" type="ORF">HMPREF3180_01785</name>
</gene>
<proteinExistence type="predicted"/>
<reference evidence="2" key="1">
    <citation type="submission" date="2016-01" db="EMBL/GenBank/DDBJ databases">
        <authorList>
            <person name="Mitreva M."/>
            <person name="Pepin K.H."/>
            <person name="Mihindukulasuriya K.A."/>
            <person name="Fulton R."/>
            <person name="Fronick C."/>
            <person name="O'Laughlin M."/>
            <person name="Miner T."/>
            <person name="Herter B."/>
            <person name="Rosa B.A."/>
            <person name="Cordes M."/>
            <person name="Tomlinson C."/>
            <person name="Wollam A."/>
            <person name="Palsikar V.B."/>
            <person name="Mardis E.R."/>
            <person name="Wilson R.K."/>
        </authorList>
    </citation>
    <scope>NUCLEOTIDE SEQUENCE [LARGE SCALE GENOMIC DNA]</scope>
    <source>
        <strain evidence="2">KA00185</strain>
    </source>
</reference>
<evidence type="ECO:0000313" key="2">
    <source>
        <dbReference type="Proteomes" id="UP000070483"/>
    </source>
</evidence>
<dbReference type="RefSeq" id="WP_060918366.1">
    <property type="nucleotide sequence ID" value="NZ_KQ960101.1"/>
</dbReference>
<dbReference type="OrthoDB" id="79918at2"/>
<dbReference type="AlphaFoldDB" id="A0A134A161"/>
<dbReference type="Proteomes" id="UP000070483">
    <property type="component" value="Unassembled WGS sequence"/>
</dbReference>
<organism evidence="1 2">
    <name type="scientific">Leptotrichia wadei</name>
    <dbReference type="NCBI Taxonomy" id="157687"/>
    <lineage>
        <taxon>Bacteria</taxon>
        <taxon>Fusobacteriati</taxon>
        <taxon>Fusobacteriota</taxon>
        <taxon>Fusobacteriia</taxon>
        <taxon>Fusobacteriales</taxon>
        <taxon>Leptotrichiaceae</taxon>
        <taxon>Leptotrichia</taxon>
    </lineage>
</organism>
<dbReference type="PATRIC" id="fig|157687.3.peg.1778"/>
<evidence type="ECO:0000313" key="1">
    <source>
        <dbReference type="EMBL" id="KXB61415.1"/>
    </source>
</evidence>